<proteinExistence type="predicted"/>
<evidence type="ECO:0000313" key="1">
    <source>
        <dbReference type="EMBL" id="OAX30935.1"/>
    </source>
</evidence>
<dbReference type="OrthoDB" id="2691047at2759"/>
<sequence length="71" mass="7521">AYSPNEKKLAIGGFNFTIKIGDAGTGSLQATLCGHTMSASSVAWTKDGNRVIPGSLDHTIIHSYLDYHLTA</sequence>
<evidence type="ECO:0000313" key="2">
    <source>
        <dbReference type="Proteomes" id="UP000092154"/>
    </source>
</evidence>
<feature type="non-terminal residue" evidence="1">
    <location>
        <position position="1"/>
    </location>
</feature>
<dbReference type="EMBL" id="KV449752">
    <property type="protein sequence ID" value="OAX30935.1"/>
    <property type="molecule type" value="Genomic_DNA"/>
</dbReference>
<dbReference type="SUPFAM" id="SSF50978">
    <property type="entry name" value="WD40 repeat-like"/>
    <property type="match status" value="1"/>
</dbReference>
<keyword evidence="2" id="KW-1185">Reference proteome</keyword>
<reference evidence="1 2" key="1">
    <citation type="submission" date="2016-06" db="EMBL/GenBank/DDBJ databases">
        <title>Comparative genomics of the ectomycorrhizal sister species Rhizopogon vinicolor and Rhizopogon vesiculosus (Basidiomycota: Boletales) reveals a divergence of the mating type B locus.</title>
        <authorList>
            <consortium name="DOE Joint Genome Institute"/>
            <person name="Mujic A.B."/>
            <person name="Kuo A."/>
            <person name="Tritt A."/>
            <person name="Lipzen A."/>
            <person name="Chen C."/>
            <person name="Johnson J."/>
            <person name="Sharma A."/>
            <person name="Barry K."/>
            <person name="Grigoriev I.V."/>
            <person name="Spatafora J.W."/>
        </authorList>
    </citation>
    <scope>NUCLEOTIDE SEQUENCE [LARGE SCALE GENOMIC DNA]</scope>
    <source>
        <strain evidence="1 2">AM-OR11-026</strain>
    </source>
</reference>
<dbReference type="Gene3D" id="2.130.10.10">
    <property type="entry name" value="YVTN repeat-like/Quinoprotein amine dehydrogenase"/>
    <property type="match status" value="1"/>
</dbReference>
<dbReference type="AlphaFoldDB" id="A0A1B7MEB3"/>
<dbReference type="InterPro" id="IPR036322">
    <property type="entry name" value="WD40_repeat_dom_sf"/>
</dbReference>
<organism evidence="1 2">
    <name type="scientific">Rhizopogon vinicolor AM-OR11-026</name>
    <dbReference type="NCBI Taxonomy" id="1314800"/>
    <lineage>
        <taxon>Eukaryota</taxon>
        <taxon>Fungi</taxon>
        <taxon>Dikarya</taxon>
        <taxon>Basidiomycota</taxon>
        <taxon>Agaricomycotina</taxon>
        <taxon>Agaricomycetes</taxon>
        <taxon>Agaricomycetidae</taxon>
        <taxon>Boletales</taxon>
        <taxon>Suillineae</taxon>
        <taxon>Rhizopogonaceae</taxon>
        <taxon>Rhizopogon</taxon>
    </lineage>
</organism>
<gene>
    <name evidence="1" type="ORF">K503DRAFT_704574</name>
</gene>
<name>A0A1B7MEB3_9AGAM</name>
<dbReference type="InParanoid" id="A0A1B7MEB3"/>
<dbReference type="InterPro" id="IPR015943">
    <property type="entry name" value="WD40/YVTN_repeat-like_dom_sf"/>
</dbReference>
<protein>
    <submittedName>
        <fullName evidence="1">Uncharacterized protein</fullName>
    </submittedName>
</protein>
<dbReference type="Proteomes" id="UP000092154">
    <property type="component" value="Unassembled WGS sequence"/>
</dbReference>
<accession>A0A1B7MEB3</accession>